<evidence type="ECO:0000259" key="3">
    <source>
        <dbReference type="PROSITE" id="PS51186"/>
    </source>
</evidence>
<gene>
    <name evidence="4" type="ORF">CH341_11310</name>
</gene>
<dbReference type="GO" id="GO:0016747">
    <property type="term" value="F:acyltransferase activity, transferring groups other than amino-acyl groups"/>
    <property type="evidence" value="ECO:0007669"/>
    <property type="project" value="InterPro"/>
</dbReference>
<evidence type="ECO:0000313" key="4">
    <source>
        <dbReference type="EMBL" id="RAI44026.1"/>
    </source>
</evidence>
<name>A0A327L0M8_9BRAD</name>
<sequence length="167" mass="17913">MPAPDTVAIRRATLADLDALVALEQAVFATDHMSRRSIRRFVTAPRADVLVVEHGGRFAGAAVVLSRTGSDVARLYSIAIDPAVAGRGFGPALLAAAEAAAIARGCRAIRLEVHETNARAIERYRKAGYREFGRHVAYYEDQGDALRFEKPVGAEPVPPSRSSLTSS</sequence>
<dbReference type="InterPro" id="IPR050832">
    <property type="entry name" value="Bact_Acetyltransf"/>
</dbReference>
<keyword evidence="2" id="KW-0012">Acyltransferase</keyword>
<comment type="caution">
    <text evidence="4">The sequence shown here is derived from an EMBL/GenBank/DDBJ whole genome shotgun (WGS) entry which is preliminary data.</text>
</comment>
<evidence type="ECO:0000256" key="2">
    <source>
        <dbReference type="ARBA" id="ARBA00023315"/>
    </source>
</evidence>
<feature type="domain" description="N-acetyltransferase" evidence="3">
    <location>
        <begin position="7"/>
        <end position="153"/>
    </location>
</feature>
<evidence type="ECO:0000256" key="1">
    <source>
        <dbReference type="ARBA" id="ARBA00022679"/>
    </source>
</evidence>
<keyword evidence="5" id="KW-1185">Reference proteome</keyword>
<dbReference type="Proteomes" id="UP000249130">
    <property type="component" value="Unassembled WGS sequence"/>
</dbReference>
<dbReference type="InterPro" id="IPR016181">
    <property type="entry name" value="Acyl_CoA_acyltransferase"/>
</dbReference>
<dbReference type="PANTHER" id="PTHR43877:SF2">
    <property type="entry name" value="AMINOALKYLPHOSPHONATE N-ACETYLTRANSFERASE-RELATED"/>
    <property type="match status" value="1"/>
</dbReference>
<protein>
    <recommendedName>
        <fullName evidence="3">N-acetyltransferase domain-containing protein</fullName>
    </recommendedName>
</protein>
<dbReference type="AlphaFoldDB" id="A0A327L0M8"/>
<dbReference type="OrthoDB" id="9803233at2"/>
<dbReference type="InterPro" id="IPR000182">
    <property type="entry name" value="GNAT_dom"/>
</dbReference>
<proteinExistence type="predicted"/>
<dbReference type="EMBL" id="NPEX01000061">
    <property type="protein sequence ID" value="RAI44026.1"/>
    <property type="molecule type" value="Genomic_DNA"/>
</dbReference>
<reference evidence="4 5" key="1">
    <citation type="submission" date="2017-07" db="EMBL/GenBank/DDBJ databases">
        <title>Draft Genome Sequences of Select Purple Nonsulfur Bacteria.</title>
        <authorList>
            <person name="Lasarre B."/>
            <person name="Mckinlay J.B."/>
        </authorList>
    </citation>
    <scope>NUCLEOTIDE SEQUENCE [LARGE SCALE GENOMIC DNA]</scope>
    <source>
        <strain evidence="4 5">DSM 5909</strain>
    </source>
</reference>
<dbReference type="SUPFAM" id="SSF55729">
    <property type="entry name" value="Acyl-CoA N-acyltransferases (Nat)"/>
    <property type="match status" value="1"/>
</dbReference>
<dbReference type="PANTHER" id="PTHR43877">
    <property type="entry name" value="AMINOALKYLPHOSPHONATE N-ACETYLTRANSFERASE-RELATED-RELATED"/>
    <property type="match status" value="1"/>
</dbReference>
<dbReference type="PROSITE" id="PS51186">
    <property type="entry name" value="GNAT"/>
    <property type="match status" value="1"/>
</dbReference>
<dbReference type="Gene3D" id="3.40.630.30">
    <property type="match status" value="1"/>
</dbReference>
<organism evidence="4 5">
    <name type="scientific">Rhodoplanes roseus</name>
    <dbReference type="NCBI Taxonomy" id="29409"/>
    <lineage>
        <taxon>Bacteria</taxon>
        <taxon>Pseudomonadati</taxon>
        <taxon>Pseudomonadota</taxon>
        <taxon>Alphaproteobacteria</taxon>
        <taxon>Hyphomicrobiales</taxon>
        <taxon>Nitrobacteraceae</taxon>
        <taxon>Rhodoplanes</taxon>
    </lineage>
</organism>
<dbReference type="Pfam" id="PF00583">
    <property type="entry name" value="Acetyltransf_1"/>
    <property type="match status" value="1"/>
</dbReference>
<evidence type="ECO:0000313" key="5">
    <source>
        <dbReference type="Proteomes" id="UP000249130"/>
    </source>
</evidence>
<keyword evidence="1" id="KW-0808">Transferase</keyword>
<accession>A0A327L0M8</accession>